<organism evidence="5 6">
    <name type="scientific">Dentipellis fragilis</name>
    <dbReference type="NCBI Taxonomy" id="205917"/>
    <lineage>
        <taxon>Eukaryota</taxon>
        <taxon>Fungi</taxon>
        <taxon>Dikarya</taxon>
        <taxon>Basidiomycota</taxon>
        <taxon>Agaricomycotina</taxon>
        <taxon>Agaricomycetes</taxon>
        <taxon>Russulales</taxon>
        <taxon>Hericiaceae</taxon>
        <taxon>Dentipellis</taxon>
    </lineage>
</organism>
<dbReference type="Gene3D" id="2.60.120.260">
    <property type="entry name" value="Galactose-binding domain-like"/>
    <property type="match status" value="1"/>
</dbReference>
<dbReference type="PANTHER" id="PTHR32208">
    <property type="entry name" value="SECRETED PROTEIN-RELATED"/>
    <property type="match status" value="1"/>
</dbReference>
<dbReference type="InterPro" id="IPR013783">
    <property type="entry name" value="Ig-like_fold"/>
</dbReference>
<reference evidence="5 6" key="1">
    <citation type="submission" date="2019-02" db="EMBL/GenBank/DDBJ databases">
        <title>Genome sequencing of the rare red list fungi Dentipellis fragilis.</title>
        <authorList>
            <person name="Buettner E."/>
            <person name="Kellner H."/>
        </authorList>
    </citation>
    <scope>NUCLEOTIDE SEQUENCE [LARGE SCALE GENOMIC DNA]</scope>
    <source>
        <strain evidence="5 6">DSM 105465</strain>
    </source>
</reference>
<evidence type="ECO:0000313" key="5">
    <source>
        <dbReference type="EMBL" id="TFY61848.1"/>
    </source>
</evidence>
<accession>A0A4Y9YJ46</accession>
<evidence type="ECO:0000259" key="3">
    <source>
        <dbReference type="Pfam" id="PF07250"/>
    </source>
</evidence>
<dbReference type="Proteomes" id="UP000298327">
    <property type="component" value="Unassembled WGS sequence"/>
</dbReference>
<dbReference type="InterPro" id="IPR014756">
    <property type="entry name" value="Ig_E-set"/>
</dbReference>
<dbReference type="InterPro" id="IPR015202">
    <property type="entry name" value="GO-like_E_set"/>
</dbReference>
<dbReference type="EMBL" id="SEOQ01000489">
    <property type="protein sequence ID" value="TFY61848.1"/>
    <property type="molecule type" value="Genomic_DNA"/>
</dbReference>
<feature type="signal peptide" evidence="2">
    <location>
        <begin position="1"/>
        <end position="20"/>
    </location>
</feature>
<evidence type="ECO:0000313" key="6">
    <source>
        <dbReference type="Proteomes" id="UP000298327"/>
    </source>
</evidence>
<dbReference type="InterPro" id="IPR011043">
    <property type="entry name" value="Gal_Oxase/kelch_b-propeller"/>
</dbReference>
<dbReference type="Gene3D" id="2.130.10.80">
    <property type="entry name" value="Galactose oxidase/kelch, beta-propeller"/>
    <property type="match status" value="1"/>
</dbReference>
<dbReference type="InterPro" id="IPR037293">
    <property type="entry name" value="Gal_Oxidase_central_sf"/>
</dbReference>
<name>A0A4Y9YJ46_9AGAM</name>
<dbReference type="AlphaFoldDB" id="A0A4Y9YJ46"/>
<protein>
    <recommendedName>
        <fullName evidence="7">Galactose oxidase-like Early set domain-containing protein</fullName>
    </recommendedName>
</protein>
<dbReference type="PANTHER" id="PTHR32208:SF96">
    <property type="entry name" value="GLYOXAL OXIDASE"/>
    <property type="match status" value="1"/>
</dbReference>
<gene>
    <name evidence="5" type="ORF">EVG20_g6902</name>
</gene>
<dbReference type="CDD" id="cd02851">
    <property type="entry name" value="E_set_GO_C"/>
    <property type="match status" value="1"/>
</dbReference>
<evidence type="ECO:0000256" key="1">
    <source>
        <dbReference type="ARBA" id="ARBA00022729"/>
    </source>
</evidence>
<dbReference type="Pfam" id="PF09118">
    <property type="entry name" value="GO-like_E_set"/>
    <property type="match status" value="1"/>
</dbReference>
<feature type="domain" description="Glyoxal oxidase N-terminal" evidence="3">
    <location>
        <begin position="256"/>
        <end position="623"/>
    </location>
</feature>
<dbReference type="OrthoDB" id="2019572at2759"/>
<feature type="domain" description="Galactose oxidase-like Early set" evidence="4">
    <location>
        <begin position="628"/>
        <end position="725"/>
    </location>
</feature>
<keyword evidence="1 2" id="KW-0732">Signal</keyword>
<sequence length="785" mass="85341">MIFPCSRSLFLLGLFAGSLARESAWNGHTPAGSRTPTAFTPYYVAPGAKSYDSSSPFVHYSGKWTDSYSSSYVGNSLKSTTCAKASVSFTFTGTGIEWFGNTDKRHGIAHVFVDGHFVDKVDVYGSVARKQQRIFWNFGLPYGKHTIKIVNSGDRNRRATGTVLDLDAFVVTKGSEPTVYPLDHGRPKSVNTIPSSRPMGQNLVESVPTQNVPQWTLSQQGTTGVHAMQLAIISPSHALIMDKVEHNPLTIDGHPAWGALYNLNTHAVKPLHVQSNSFCAGGTFLGNGTMINVGGNPVVQDNTAAADFGDVDGLQAVRILEPCDAEDVDGCDIYENHDRIRIASPRWYNTVLRISDGSAMIIGGAKKGGWMNNDTTNNPTIEYFPPKNIAGSNGMAIDSPFLKDTLNSNLFPIAFSLPDGKVFVAANRDAMIYDWQSNTERRLPQIPNGVRVTYPMTGTALLLPLSPDNNYTPEIMLCGGSSVDDTKPSWEISSQDAASSHCSRMVLNDDGINAGWQVEQMPEARIMPDAVLLPTGDIVVINGGSTGISGYGNVRDQSRTARRQRWSRTGMDNAQSSIPRLYHSVATLTPNGDVMIAGSNPNLDRSEVKYGTEYRVEWLKPPYMGAERPVISNAPAKMDFGESIQLQVKLPASASQGNIKVSLMDLGYVTHAVHANSRLVYLVASLSDDKQTLTVTGPPSGNVYPPGPGWIYIVADGVPSVGVKILVGNGQSPPVDDGALEKWVRFLLEYYWAQRLMVVLYSLLKNSDVDQYEESKGKKEDDGSE</sequence>
<feature type="chain" id="PRO_5021405942" description="Galactose oxidase-like Early set domain-containing protein" evidence="2">
    <location>
        <begin position="21"/>
        <end position="785"/>
    </location>
</feature>
<dbReference type="STRING" id="205917.A0A4Y9YJ46"/>
<comment type="caution">
    <text evidence="5">The sequence shown here is derived from an EMBL/GenBank/DDBJ whole genome shotgun (WGS) entry which is preliminary data.</text>
</comment>
<dbReference type="Pfam" id="PF07250">
    <property type="entry name" value="Glyoxal_oxid_N"/>
    <property type="match status" value="1"/>
</dbReference>
<proteinExistence type="predicted"/>
<evidence type="ECO:0000259" key="4">
    <source>
        <dbReference type="Pfam" id="PF09118"/>
    </source>
</evidence>
<dbReference type="Gene3D" id="2.60.40.10">
    <property type="entry name" value="Immunoglobulins"/>
    <property type="match status" value="1"/>
</dbReference>
<evidence type="ECO:0000256" key="2">
    <source>
        <dbReference type="SAM" id="SignalP"/>
    </source>
</evidence>
<dbReference type="SUPFAM" id="SSF50965">
    <property type="entry name" value="Galactose oxidase, central domain"/>
    <property type="match status" value="1"/>
</dbReference>
<dbReference type="InterPro" id="IPR009880">
    <property type="entry name" value="Glyoxal_oxidase_N"/>
</dbReference>
<keyword evidence="6" id="KW-1185">Reference proteome</keyword>
<dbReference type="SUPFAM" id="SSF81296">
    <property type="entry name" value="E set domains"/>
    <property type="match status" value="1"/>
</dbReference>
<evidence type="ECO:0008006" key="7">
    <source>
        <dbReference type="Google" id="ProtNLM"/>
    </source>
</evidence>